<proteinExistence type="inferred from homology"/>
<comment type="similarity">
    <text evidence="1 5">Belongs to the short-chain dehydrogenases/reductases (SDR) family.</text>
</comment>
<dbReference type="PRINTS" id="PR00081">
    <property type="entry name" value="GDHRDH"/>
</dbReference>
<dbReference type="PANTHER" id="PTHR43963">
    <property type="entry name" value="CARBONYL REDUCTASE 1-RELATED"/>
    <property type="match status" value="1"/>
</dbReference>
<evidence type="ECO:0000313" key="6">
    <source>
        <dbReference type="EMBL" id="OQV15626.1"/>
    </source>
</evidence>
<dbReference type="PRINTS" id="PR00080">
    <property type="entry name" value="SDRFAMILY"/>
</dbReference>
<evidence type="ECO:0000256" key="2">
    <source>
        <dbReference type="ARBA" id="ARBA00022857"/>
    </source>
</evidence>
<dbReference type="PANTHER" id="PTHR43963:SF4">
    <property type="entry name" value="CARBONYL REDUCTASE (NADPH)"/>
    <property type="match status" value="1"/>
</dbReference>
<dbReference type="InterPro" id="IPR045313">
    <property type="entry name" value="CBR1-like"/>
</dbReference>
<gene>
    <name evidence="6" type="ORF">BV898_10213</name>
</gene>
<keyword evidence="3" id="KW-0560">Oxidoreductase</keyword>
<evidence type="ECO:0000313" key="7">
    <source>
        <dbReference type="Proteomes" id="UP000192578"/>
    </source>
</evidence>
<sequence length="287" mass="31139">MSERIALITGGNKGIGFAIVRALCRQLQDRGIVYLTARNEQLGLEAVKTLQGEGLNPQFLRLDLADAKSIEAARDVIREKHGGLDILVNNAAIAYNSSSKEPFSEQAENTVAIDFFGTLNVCEILFPLLRPHARVVNVSSRAGDVGKLTNSALLLRITSDDLSLEELKKTESDFVSAAQRGTHQDVGFPNTAYGMSKIGVTALSALQQRDFDKLGTDIVVNSCCPGWVNTDMSRTTTGKSIDEGADTPVYLALLPPRQETGGDQEPIPRGKFLCERNIVDWTKGFSA</sequence>
<dbReference type="InterPro" id="IPR002347">
    <property type="entry name" value="SDR_fam"/>
</dbReference>
<dbReference type="InterPro" id="IPR036291">
    <property type="entry name" value="NAD(P)-bd_dom_sf"/>
</dbReference>
<dbReference type="AlphaFoldDB" id="A0A1W0WKA0"/>
<protein>
    <recommendedName>
        <fullName evidence="4">carbonyl reductase (NADPH)</fullName>
        <ecNumber evidence="4">1.1.1.184</ecNumber>
    </recommendedName>
</protein>
<evidence type="ECO:0000256" key="4">
    <source>
        <dbReference type="ARBA" id="ARBA00026118"/>
    </source>
</evidence>
<keyword evidence="2" id="KW-0521">NADP</keyword>
<dbReference type="Gene3D" id="3.40.50.720">
    <property type="entry name" value="NAD(P)-binding Rossmann-like Domain"/>
    <property type="match status" value="1"/>
</dbReference>
<evidence type="ECO:0000256" key="3">
    <source>
        <dbReference type="ARBA" id="ARBA00023002"/>
    </source>
</evidence>
<keyword evidence="7" id="KW-1185">Reference proteome</keyword>
<dbReference type="Pfam" id="PF00106">
    <property type="entry name" value="adh_short"/>
    <property type="match status" value="1"/>
</dbReference>
<accession>A0A1W0WKA0</accession>
<dbReference type="EMBL" id="MTYJ01000086">
    <property type="protein sequence ID" value="OQV15626.1"/>
    <property type="molecule type" value="Genomic_DNA"/>
</dbReference>
<dbReference type="EC" id="1.1.1.184" evidence="4"/>
<dbReference type="GO" id="GO:0004090">
    <property type="term" value="F:carbonyl reductase (NADPH) activity"/>
    <property type="evidence" value="ECO:0007669"/>
    <property type="project" value="UniProtKB-EC"/>
</dbReference>
<comment type="caution">
    <text evidence="6">The sequence shown here is derived from an EMBL/GenBank/DDBJ whole genome shotgun (WGS) entry which is preliminary data.</text>
</comment>
<reference evidence="7" key="1">
    <citation type="submission" date="2017-01" db="EMBL/GenBank/DDBJ databases">
        <title>Comparative genomics of anhydrobiosis in the tardigrade Hypsibius dujardini.</title>
        <authorList>
            <person name="Yoshida Y."/>
            <person name="Koutsovoulos G."/>
            <person name="Laetsch D."/>
            <person name="Stevens L."/>
            <person name="Kumar S."/>
            <person name="Horikawa D."/>
            <person name="Ishino K."/>
            <person name="Komine S."/>
            <person name="Tomita M."/>
            <person name="Blaxter M."/>
            <person name="Arakawa K."/>
        </authorList>
    </citation>
    <scope>NUCLEOTIDE SEQUENCE [LARGE SCALE GENOMIC DNA]</scope>
    <source>
        <strain evidence="7">Z151</strain>
    </source>
</reference>
<name>A0A1W0WKA0_HYPEX</name>
<dbReference type="SUPFAM" id="SSF51735">
    <property type="entry name" value="NAD(P)-binding Rossmann-fold domains"/>
    <property type="match status" value="1"/>
</dbReference>
<dbReference type="OrthoDB" id="7289984at2759"/>
<organism evidence="6 7">
    <name type="scientific">Hypsibius exemplaris</name>
    <name type="common">Freshwater tardigrade</name>
    <dbReference type="NCBI Taxonomy" id="2072580"/>
    <lineage>
        <taxon>Eukaryota</taxon>
        <taxon>Metazoa</taxon>
        <taxon>Ecdysozoa</taxon>
        <taxon>Tardigrada</taxon>
        <taxon>Eutardigrada</taxon>
        <taxon>Parachela</taxon>
        <taxon>Hypsibioidea</taxon>
        <taxon>Hypsibiidae</taxon>
        <taxon>Hypsibius</taxon>
    </lineage>
</organism>
<dbReference type="CDD" id="cd05324">
    <property type="entry name" value="carb_red_PTCR-like_SDR_c"/>
    <property type="match status" value="1"/>
</dbReference>
<evidence type="ECO:0000256" key="1">
    <source>
        <dbReference type="ARBA" id="ARBA00006484"/>
    </source>
</evidence>
<evidence type="ECO:0000256" key="5">
    <source>
        <dbReference type="RuleBase" id="RU000363"/>
    </source>
</evidence>
<dbReference type="Proteomes" id="UP000192578">
    <property type="component" value="Unassembled WGS sequence"/>
</dbReference>